<evidence type="ECO:0000313" key="1">
    <source>
        <dbReference type="EMBL" id="NHZ38358.1"/>
    </source>
</evidence>
<evidence type="ECO:0000313" key="2">
    <source>
        <dbReference type="Proteomes" id="UP000785613"/>
    </source>
</evidence>
<dbReference type="Proteomes" id="UP000785613">
    <property type="component" value="Unassembled WGS sequence"/>
</dbReference>
<reference evidence="1 2" key="1">
    <citation type="submission" date="2019-09" db="EMBL/GenBank/DDBJ databases">
        <title>Taxonomy of Antarctic Massilia spp.: description of Massilia rubra sp. nov., Massilia aquatica sp. nov., Massilia mucilaginosa sp. nov., Massilia frigida sp. nov. isolated from streams, lakes and regoliths.</title>
        <authorList>
            <person name="Holochova P."/>
            <person name="Sedlacek I."/>
            <person name="Kralova S."/>
            <person name="Maslanova I."/>
            <person name="Busse H.-J."/>
            <person name="Stankova E."/>
            <person name="Vrbovska V."/>
            <person name="Kovarovic V."/>
            <person name="Bartak M."/>
            <person name="Svec P."/>
            <person name="Pantucek R."/>
        </authorList>
    </citation>
    <scope>NUCLEOTIDE SEQUENCE [LARGE SCALE GENOMIC DNA]</scope>
    <source>
        <strain evidence="1 2">CCM 8692</strain>
    </source>
</reference>
<gene>
    <name evidence="1" type="ORF">F0185_32955</name>
</gene>
<name>A0ABX0M001_9BURK</name>
<protein>
    <submittedName>
        <fullName evidence="1">Uncharacterized protein</fullName>
    </submittedName>
</protein>
<dbReference type="EMBL" id="VUYU01000046">
    <property type="protein sequence ID" value="NHZ38358.1"/>
    <property type="molecule type" value="Genomic_DNA"/>
</dbReference>
<dbReference type="RefSeq" id="WP_167232808.1">
    <property type="nucleotide sequence ID" value="NZ_VUYU01000046.1"/>
</dbReference>
<accession>A0ABX0M001</accession>
<organism evidence="1 2">
    <name type="scientific">Massilia rubra</name>
    <dbReference type="NCBI Taxonomy" id="2607910"/>
    <lineage>
        <taxon>Bacteria</taxon>
        <taxon>Pseudomonadati</taxon>
        <taxon>Pseudomonadota</taxon>
        <taxon>Betaproteobacteria</taxon>
        <taxon>Burkholderiales</taxon>
        <taxon>Oxalobacteraceae</taxon>
        <taxon>Telluria group</taxon>
        <taxon>Massilia</taxon>
    </lineage>
</organism>
<keyword evidence="2" id="KW-1185">Reference proteome</keyword>
<comment type="caution">
    <text evidence="1">The sequence shown here is derived from an EMBL/GenBank/DDBJ whole genome shotgun (WGS) entry which is preliminary data.</text>
</comment>
<sequence>MKQLNQVWISWNLGEESNFKADFLKIVVECERLGRYGPVGYEWGVSSYNEILHARLVAKDSEVQKLQFSLLEHACVFAIKAMRAPRASNVAWCQACQAEHWLGLLMGLLSGFSIQFELSKYSTKQIRTIEAKSRATQRWANDPSQDAKIIAKECWDAWKRDPTRYKSQSSFAIDVLDKVPVDKEGSTVITFNTIVKRYIPQWQGQEK</sequence>
<proteinExistence type="predicted"/>